<dbReference type="InterPro" id="IPR022298">
    <property type="entry name" value="Conjug_transposon_TraN"/>
</dbReference>
<proteinExistence type="predicted"/>
<accession>A0A7K1TL62</accession>
<dbReference type="Proteomes" id="UP000441336">
    <property type="component" value="Unassembled WGS sequence"/>
</dbReference>
<name>A0A7K1TL62_9BACT</name>
<dbReference type="Pfam" id="PF13595">
    <property type="entry name" value="DUF4138"/>
    <property type="match status" value="1"/>
</dbReference>
<keyword evidence="3" id="KW-1185">Reference proteome</keyword>
<evidence type="ECO:0000256" key="1">
    <source>
        <dbReference type="SAM" id="SignalP"/>
    </source>
</evidence>
<feature type="signal peptide" evidence="1">
    <location>
        <begin position="1"/>
        <end position="21"/>
    </location>
</feature>
<keyword evidence="1" id="KW-0732">Signal</keyword>
<protein>
    <submittedName>
        <fullName evidence="2">Conjugative transposon protein TraN</fullName>
    </submittedName>
</protein>
<evidence type="ECO:0000313" key="3">
    <source>
        <dbReference type="Proteomes" id="UP000441336"/>
    </source>
</evidence>
<feature type="chain" id="PRO_5029808345" evidence="1">
    <location>
        <begin position="22"/>
        <end position="327"/>
    </location>
</feature>
<gene>
    <name evidence="2" type="primary">traN</name>
    <name evidence="2" type="ORF">GO988_22450</name>
</gene>
<reference evidence="2 3" key="1">
    <citation type="submission" date="2019-12" db="EMBL/GenBank/DDBJ databases">
        <title>Hymenobacter sp. HMF4947 Genome sequencing and assembly.</title>
        <authorList>
            <person name="Kang H."/>
            <person name="Cha I."/>
            <person name="Kim H."/>
            <person name="Joh K."/>
        </authorList>
    </citation>
    <scope>NUCLEOTIDE SEQUENCE [LARGE SCALE GENOMIC DNA]</scope>
    <source>
        <strain evidence="2 3">HMF4947</strain>
    </source>
</reference>
<dbReference type="AlphaFoldDB" id="A0A7K1TL62"/>
<organism evidence="2 3">
    <name type="scientific">Hymenobacter ginkgonis</name>
    <dbReference type="NCBI Taxonomy" id="2682976"/>
    <lineage>
        <taxon>Bacteria</taxon>
        <taxon>Pseudomonadati</taxon>
        <taxon>Bacteroidota</taxon>
        <taxon>Cytophagia</taxon>
        <taxon>Cytophagales</taxon>
        <taxon>Hymenobacteraceae</taxon>
        <taxon>Hymenobacter</taxon>
    </lineage>
</organism>
<dbReference type="NCBIfam" id="TIGR03780">
    <property type="entry name" value="Bac_Flav_CT_N"/>
    <property type="match status" value="1"/>
</dbReference>
<comment type="caution">
    <text evidence="2">The sequence shown here is derived from an EMBL/GenBank/DDBJ whole genome shotgun (WGS) entry which is preliminary data.</text>
</comment>
<sequence length="327" mass="35857">MKTLSFLACLGLATLTLSASAQKSTHRRHRTSTVSGQIASVIPGAAAHVGPATYLPAAPTSTQKILSLQEQNYIGSYRMTVGFQKTTHLIFPYAVSYVDLGNGGIIADKARGAENIVKVKASQQGFPETNMTVVTTDGRLYSFLVNYDANPRVLNYNLASTDVSASSAVVPLAHLSNMGVTQSDLEAYSRLVLDKKKGPHVHEQKDNITLALQGMYTQDDVFFFPLHLANSSNINYDVDFIKFYIRDKKVAKRTAIQESEVTPVFVYNASQNTIPGPGNIDQVYALRKFTIPDDKNLVVEMFEKGGGRQLSFVVTNSDILKARKLKK</sequence>
<dbReference type="EMBL" id="WQKZ01000009">
    <property type="protein sequence ID" value="MVN79102.1"/>
    <property type="molecule type" value="Genomic_DNA"/>
</dbReference>
<dbReference type="RefSeq" id="WP_157569818.1">
    <property type="nucleotide sequence ID" value="NZ_WQKZ01000009.1"/>
</dbReference>
<evidence type="ECO:0000313" key="2">
    <source>
        <dbReference type="EMBL" id="MVN79102.1"/>
    </source>
</evidence>